<keyword evidence="1" id="KW-1133">Transmembrane helix</keyword>
<evidence type="ECO:0000256" key="1">
    <source>
        <dbReference type="SAM" id="Phobius"/>
    </source>
</evidence>
<organism evidence="2">
    <name type="scientific">Arundo donax</name>
    <name type="common">Giant reed</name>
    <name type="synonym">Donax arundinaceus</name>
    <dbReference type="NCBI Taxonomy" id="35708"/>
    <lineage>
        <taxon>Eukaryota</taxon>
        <taxon>Viridiplantae</taxon>
        <taxon>Streptophyta</taxon>
        <taxon>Embryophyta</taxon>
        <taxon>Tracheophyta</taxon>
        <taxon>Spermatophyta</taxon>
        <taxon>Magnoliopsida</taxon>
        <taxon>Liliopsida</taxon>
        <taxon>Poales</taxon>
        <taxon>Poaceae</taxon>
        <taxon>PACMAD clade</taxon>
        <taxon>Arundinoideae</taxon>
        <taxon>Arundineae</taxon>
        <taxon>Arundo</taxon>
    </lineage>
</organism>
<keyword evidence="1" id="KW-0812">Transmembrane</keyword>
<reference evidence="2" key="2">
    <citation type="journal article" date="2015" name="Data Brief">
        <title>Shoot transcriptome of the giant reed, Arundo donax.</title>
        <authorList>
            <person name="Barrero R.A."/>
            <person name="Guerrero F.D."/>
            <person name="Moolhuijzen P."/>
            <person name="Goolsby J.A."/>
            <person name="Tidwell J."/>
            <person name="Bellgard S.E."/>
            <person name="Bellgard M.I."/>
        </authorList>
    </citation>
    <scope>NUCLEOTIDE SEQUENCE</scope>
    <source>
        <tissue evidence="2">Shoot tissue taken approximately 20 cm above the soil surface</tissue>
    </source>
</reference>
<feature type="transmembrane region" description="Helical" evidence="1">
    <location>
        <begin position="50"/>
        <end position="71"/>
    </location>
</feature>
<proteinExistence type="predicted"/>
<accession>A0A0A9H534</accession>
<protein>
    <submittedName>
        <fullName evidence="2">Uncharacterized protein</fullName>
    </submittedName>
</protein>
<name>A0A0A9H534_ARUDO</name>
<reference evidence="2" key="1">
    <citation type="submission" date="2014-09" db="EMBL/GenBank/DDBJ databases">
        <authorList>
            <person name="Magalhaes I.L.F."/>
            <person name="Oliveira U."/>
            <person name="Santos F.R."/>
            <person name="Vidigal T.H.D.A."/>
            <person name="Brescovit A.D."/>
            <person name="Santos A.J."/>
        </authorList>
    </citation>
    <scope>NUCLEOTIDE SEQUENCE</scope>
    <source>
        <tissue evidence="2">Shoot tissue taken approximately 20 cm above the soil surface</tissue>
    </source>
</reference>
<evidence type="ECO:0000313" key="2">
    <source>
        <dbReference type="EMBL" id="JAE29961.1"/>
    </source>
</evidence>
<dbReference type="AlphaFoldDB" id="A0A0A9H534"/>
<dbReference type="EMBL" id="GBRH01167935">
    <property type="protein sequence ID" value="JAE29961.1"/>
    <property type="molecule type" value="Transcribed_RNA"/>
</dbReference>
<keyword evidence="1" id="KW-0472">Membrane</keyword>
<sequence length="100" mass="11434">MVSTNLAFSFKGCLFYFHSGTDMITWYSIPLNLLTLYIHFLSFLYQNKPVVPFCALSPTSSFLCLFVFPFLQIQMNALLVCSIQPECNSMSPTERRASSR</sequence>
<feature type="transmembrane region" description="Helical" evidence="1">
    <location>
        <begin position="24"/>
        <end position="43"/>
    </location>
</feature>